<dbReference type="SUPFAM" id="SSF103088">
    <property type="entry name" value="OmpA-like"/>
    <property type="match status" value="1"/>
</dbReference>
<sequence length="92" mass="9981">MPPCPDPWALAKEYTGKITVTGYTDIGNDWSLSKSLSIRRAEAVSKWLTGHSVQGSRLNTNGAGWAHAVYPTPATNAEHSANRRVTVTIRTS</sequence>
<evidence type="ECO:0000313" key="3">
    <source>
        <dbReference type="EMBL" id="TWP33641.1"/>
    </source>
</evidence>
<evidence type="ECO:0000313" key="4">
    <source>
        <dbReference type="Proteomes" id="UP000320244"/>
    </source>
</evidence>
<dbReference type="OrthoDB" id="5186344at2"/>
<dbReference type="PANTHER" id="PTHR30329">
    <property type="entry name" value="STATOR ELEMENT OF FLAGELLAR MOTOR COMPLEX"/>
    <property type="match status" value="1"/>
</dbReference>
<organism evidence="3 4">
    <name type="scientific">Leekyejoonella antrihumi</name>
    <dbReference type="NCBI Taxonomy" id="1660198"/>
    <lineage>
        <taxon>Bacteria</taxon>
        <taxon>Bacillati</taxon>
        <taxon>Actinomycetota</taxon>
        <taxon>Actinomycetes</taxon>
        <taxon>Micrococcales</taxon>
        <taxon>Dermacoccaceae</taxon>
        <taxon>Leekyejoonella</taxon>
    </lineage>
</organism>
<dbReference type="InterPro" id="IPR050330">
    <property type="entry name" value="Bact_OuterMem_StrucFunc"/>
</dbReference>
<dbReference type="Gene3D" id="3.30.1330.60">
    <property type="entry name" value="OmpA-like domain"/>
    <property type="match status" value="1"/>
</dbReference>
<evidence type="ECO:0000259" key="2">
    <source>
        <dbReference type="PROSITE" id="PS51123"/>
    </source>
</evidence>
<dbReference type="InterPro" id="IPR036737">
    <property type="entry name" value="OmpA-like_sf"/>
</dbReference>
<reference evidence="3 4" key="2">
    <citation type="submission" date="2019-08" db="EMBL/GenBank/DDBJ databases">
        <title>Jejuicoccus antrihumi gen. nov., sp. nov., a new member of the family Dermacoccaceae isolated from a cave.</title>
        <authorList>
            <person name="Schumann P."/>
            <person name="Kim I.S."/>
        </authorList>
    </citation>
    <scope>NUCLEOTIDE SEQUENCE [LARGE SCALE GENOMIC DNA]</scope>
    <source>
        <strain evidence="3 4">C5-26</strain>
    </source>
</reference>
<comment type="caution">
    <text evidence="3">The sequence shown here is derived from an EMBL/GenBank/DDBJ whole genome shotgun (WGS) entry which is preliminary data.</text>
</comment>
<dbReference type="PANTHER" id="PTHR30329:SF21">
    <property type="entry name" value="LIPOPROTEIN YIAD-RELATED"/>
    <property type="match status" value="1"/>
</dbReference>
<protein>
    <recommendedName>
        <fullName evidence="2">OmpA-like domain-containing protein</fullName>
    </recommendedName>
</protein>
<feature type="domain" description="OmpA-like" evidence="2">
    <location>
        <begin position="1"/>
        <end position="92"/>
    </location>
</feature>
<dbReference type="Proteomes" id="UP000320244">
    <property type="component" value="Unassembled WGS sequence"/>
</dbReference>
<keyword evidence="4" id="KW-1185">Reference proteome</keyword>
<keyword evidence="1" id="KW-0472">Membrane</keyword>
<dbReference type="EMBL" id="VCQV01000038">
    <property type="protein sequence ID" value="TWP33641.1"/>
    <property type="molecule type" value="Genomic_DNA"/>
</dbReference>
<evidence type="ECO:0000256" key="1">
    <source>
        <dbReference type="PROSITE-ProRule" id="PRU00473"/>
    </source>
</evidence>
<gene>
    <name evidence="3" type="ORF">FGL98_20450</name>
</gene>
<dbReference type="GO" id="GO:0016020">
    <property type="term" value="C:membrane"/>
    <property type="evidence" value="ECO:0007669"/>
    <property type="project" value="UniProtKB-UniRule"/>
</dbReference>
<dbReference type="InterPro" id="IPR006665">
    <property type="entry name" value="OmpA-like"/>
</dbReference>
<proteinExistence type="predicted"/>
<accession>A0A563DUK6</accession>
<dbReference type="Pfam" id="PF00691">
    <property type="entry name" value="OmpA"/>
    <property type="match status" value="1"/>
</dbReference>
<dbReference type="AlphaFoldDB" id="A0A563DUK6"/>
<dbReference type="PROSITE" id="PS51123">
    <property type="entry name" value="OMPA_2"/>
    <property type="match status" value="1"/>
</dbReference>
<name>A0A563DUK6_9MICO</name>
<reference evidence="3 4" key="1">
    <citation type="submission" date="2019-05" db="EMBL/GenBank/DDBJ databases">
        <authorList>
            <person name="Lee S.D."/>
        </authorList>
    </citation>
    <scope>NUCLEOTIDE SEQUENCE [LARGE SCALE GENOMIC DNA]</scope>
    <source>
        <strain evidence="3 4">C5-26</strain>
    </source>
</reference>